<accession>A0A409YT01</accession>
<dbReference type="PROSITE" id="PS50088">
    <property type="entry name" value="ANK_REPEAT"/>
    <property type="match status" value="2"/>
</dbReference>
<protein>
    <submittedName>
        <fullName evidence="4">Uncharacterized protein</fullName>
    </submittedName>
</protein>
<dbReference type="Gene3D" id="1.25.40.20">
    <property type="entry name" value="Ankyrin repeat-containing domain"/>
    <property type="match status" value="4"/>
</dbReference>
<evidence type="ECO:0000256" key="3">
    <source>
        <dbReference type="PROSITE-ProRule" id="PRU00023"/>
    </source>
</evidence>
<keyword evidence="5" id="KW-1185">Reference proteome</keyword>
<dbReference type="PANTHER" id="PTHR24126:SF14">
    <property type="entry name" value="ANK_REP_REGION DOMAIN-CONTAINING PROTEIN"/>
    <property type="match status" value="1"/>
</dbReference>
<dbReference type="EMBL" id="NHYE01000370">
    <property type="protein sequence ID" value="PPR06156.1"/>
    <property type="molecule type" value="Genomic_DNA"/>
</dbReference>
<dbReference type="STRING" id="231916.A0A409YT01"/>
<dbReference type="Pfam" id="PF12796">
    <property type="entry name" value="Ank_2"/>
    <property type="match status" value="1"/>
</dbReference>
<evidence type="ECO:0000256" key="1">
    <source>
        <dbReference type="ARBA" id="ARBA00022737"/>
    </source>
</evidence>
<dbReference type="InParanoid" id="A0A409YT01"/>
<evidence type="ECO:0000313" key="4">
    <source>
        <dbReference type="EMBL" id="PPR06156.1"/>
    </source>
</evidence>
<sequence length="476" mass="53436">MPSCSRTLPGAPSGSRAFPCFPDEGEVGYTALHLAVFRAHETLIKLLLSQQTTNPNIMHESFGTPLMEACKQNREDLVCLLISHPAINFDAQNDNTGTAFQTGCIYASVSIIELFIDRGFDHVLHDEREWELAVVAALTGMNAPVLEFLLSLKTGSGNHLKDPKYSKVIRMGLVSPSCHGVEKLFNPTFRIQIPKPPWDKFYPESLSKVQKYYNDGSTHLHIAAKHLWEEGVKLLLSQPGIDANAKDSNGDTALLLTNKVSCIYSNRKYNDPGTVFRSLLAHPGIDVNAKDANHCTVLHLVCGSGTQCYHHSDYESSIRLLFANPEMDVNAKDSKGKTALHLICDRQGHNYEFRQYKNIVVKAILSHRAVDVNAKDDNSDTALDLLCQHMELERVKLFLSRQEIDSFTWTFPTLFQFPWIADDEEYARSLICRSSVDINAKGKYGNTILHLICNWKTHPIPSLRRVFNLLIDAKID</sequence>
<comment type="caution">
    <text evidence="4">The sequence shown here is derived from an EMBL/GenBank/DDBJ whole genome shotgun (WGS) entry which is preliminary data.</text>
</comment>
<feature type="repeat" description="ANK" evidence="3">
    <location>
        <begin position="27"/>
        <end position="49"/>
    </location>
</feature>
<reference evidence="4 5" key="1">
    <citation type="journal article" date="2018" name="Evol. Lett.">
        <title>Horizontal gene cluster transfer increased hallucinogenic mushroom diversity.</title>
        <authorList>
            <person name="Reynolds H.T."/>
            <person name="Vijayakumar V."/>
            <person name="Gluck-Thaler E."/>
            <person name="Korotkin H.B."/>
            <person name="Matheny P.B."/>
            <person name="Slot J.C."/>
        </authorList>
    </citation>
    <scope>NUCLEOTIDE SEQUENCE [LARGE SCALE GENOMIC DNA]</scope>
    <source>
        <strain evidence="4 5">SRW20</strain>
    </source>
</reference>
<dbReference type="OrthoDB" id="194358at2759"/>
<name>A0A409YT01_9AGAR</name>
<proteinExistence type="predicted"/>
<dbReference type="InterPro" id="IPR036770">
    <property type="entry name" value="Ankyrin_rpt-contain_sf"/>
</dbReference>
<dbReference type="Pfam" id="PF00023">
    <property type="entry name" value="Ank"/>
    <property type="match status" value="1"/>
</dbReference>
<dbReference type="AlphaFoldDB" id="A0A409YT01"/>
<organism evidence="4 5">
    <name type="scientific">Gymnopilus dilepis</name>
    <dbReference type="NCBI Taxonomy" id="231916"/>
    <lineage>
        <taxon>Eukaryota</taxon>
        <taxon>Fungi</taxon>
        <taxon>Dikarya</taxon>
        <taxon>Basidiomycota</taxon>
        <taxon>Agaricomycotina</taxon>
        <taxon>Agaricomycetes</taxon>
        <taxon>Agaricomycetidae</taxon>
        <taxon>Agaricales</taxon>
        <taxon>Agaricineae</taxon>
        <taxon>Hymenogastraceae</taxon>
        <taxon>Gymnopilus</taxon>
    </lineage>
</organism>
<dbReference type="SMART" id="SM00248">
    <property type="entry name" value="ANK"/>
    <property type="match status" value="6"/>
</dbReference>
<dbReference type="PROSITE" id="PS50297">
    <property type="entry name" value="ANK_REP_REGION"/>
    <property type="match status" value="1"/>
</dbReference>
<dbReference type="PANTHER" id="PTHR24126">
    <property type="entry name" value="ANKYRIN REPEAT, PH AND SEC7 DOMAIN CONTAINING PROTEIN SECG-RELATED"/>
    <property type="match status" value="1"/>
</dbReference>
<keyword evidence="1" id="KW-0677">Repeat</keyword>
<dbReference type="SUPFAM" id="SSF48403">
    <property type="entry name" value="Ankyrin repeat"/>
    <property type="match status" value="2"/>
</dbReference>
<dbReference type="InterPro" id="IPR002110">
    <property type="entry name" value="Ankyrin_rpt"/>
</dbReference>
<feature type="repeat" description="ANK" evidence="3">
    <location>
        <begin position="215"/>
        <end position="248"/>
    </location>
</feature>
<feature type="non-terminal residue" evidence="4">
    <location>
        <position position="476"/>
    </location>
</feature>
<evidence type="ECO:0000256" key="2">
    <source>
        <dbReference type="ARBA" id="ARBA00023043"/>
    </source>
</evidence>
<keyword evidence="2 3" id="KW-0040">ANK repeat</keyword>
<evidence type="ECO:0000313" key="5">
    <source>
        <dbReference type="Proteomes" id="UP000284706"/>
    </source>
</evidence>
<dbReference type="Proteomes" id="UP000284706">
    <property type="component" value="Unassembled WGS sequence"/>
</dbReference>
<gene>
    <name evidence="4" type="ORF">CVT26_005313</name>
</gene>